<feature type="domain" description="Photosynthesis system II assembly factor Ycf48/Hcf136-like" evidence="4">
    <location>
        <begin position="90"/>
        <end position="136"/>
    </location>
</feature>
<evidence type="ECO:0000259" key="4">
    <source>
        <dbReference type="Pfam" id="PF14870"/>
    </source>
</evidence>
<keyword evidence="3" id="KW-0732">Signal</keyword>
<dbReference type="Gene3D" id="2.130.10.10">
    <property type="entry name" value="YVTN repeat-like/Quinoprotein amine dehydrogenase"/>
    <property type="match status" value="2"/>
</dbReference>
<feature type="signal peptide" evidence="3">
    <location>
        <begin position="1"/>
        <end position="27"/>
    </location>
</feature>
<gene>
    <name evidence="5" type="ordered locus">azo1838</name>
</gene>
<dbReference type="InterPro" id="IPR015943">
    <property type="entry name" value="WD40/YVTN_repeat-like_dom_sf"/>
</dbReference>
<dbReference type="GO" id="GO:0015979">
    <property type="term" value="P:photosynthesis"/>
    <property type="evidence" value="ECO:0007669"/>
    <property type="project" value="UniProtKB-KW"/>
</dbReference>
<evidence type="ECO:0000256" key="2">
    <source>
        <dbReference type="ARBA" id="ARBA00023276"/>
    </source>
</evidence>
<dbReference type="GO" id="GO:0009523">
    <property type="term" value="C:photosystem II"/>
    <property type="evidence" value="ECO:0007669"/>
    <property type="project" value="UniProtKB-KW"/>
</dbReference>
<dbReference type="InterPro" id="IPR028203">
    <property type="entry name" value="PSII_CF48-like_dom"/>
</dbReference>
<dbReference type="STRING" id="62928.azo1838"/>
<dbReference type="HOGENOM" id="CLU_063224_1_0_4"/>
<dbReference type="eggNOG" id="COG4447">
    <property type="taxonomic scope" value="Bacteria"/>
</dbReference>
<evidence type="ECO:0000256" key="1">
    <source>
        <dbReference type="ARBA" id="ARBA00022531"/>
    </source>
</evidence>
<sequence length="375" mass="38808">MNTRISTRRRVGAVLLALGLTLPPLHAAAPEAPSAARFDLLERPAASSPRANTALLLAITRAGDRLVAVGERGTVLLSDDNGARWRQADAVPVSVALTNVHFADAQHGWAVGHGGVVLHSADGGKTWVRQLEGREAAQRVLEAAQAAAAGDAAGDAAGARRLADAQRLVEDGPDKPLLDVHFVDAQRGFVVGAYGLALATEDGGRSWHSIMDRIGDPRGRHLYAIARQGARLLVVGEQGAMFASEDGGASFAPLASPYNGTFFGALIAGDGAVVFGLRGNLFHQPAPGATWTKVNTGRGESVIAGTRLADGALVLVDEAGRLLRSSDGGARFEELPASAGPRFTALAEGADKTLVMASVRGPLRLAPIDSSTEGK</sequence>
<dbReference type="Pfam" id="PF14870">
    <property type="entry name" value="PSII_BNR"/>
    <property type="match status" value="2"/>
</dbReference>
<dbReference type="KEGG" id="azo:azo1838"/>
<evidence type="ECO:0000313" key="5">
    <source>
        <dbReference type="EMBL" id="CAL94455.1"/>
    </source>
</evidence>
<dbReference type="Proteomes" id="UP000002588">
    <property type="component" value="Chromosome"/>
</dbReference>
<proteinExistence type="predicted"/>
<dbReference type="SUPFAM" id="SSF110296">
    <property type="entry name" value="Oligoxyloglucan reducing end-specific cellobiohydrolase"/>
    <property type="match status" value="1"/>
</dbReference>
<dbReference type="EMBL" id="AM406670">
    <property type="protein sequence ID" value="CAL94455.1"/>
    <property type="molecule type" value="Genomic_DNA"/>
</dbReference>
<keyword evidence="1" id="KW-0602">Photosynthesis</keyword>
<name>A1K6K0_AZOSB</name>
<keyword evidence="6" id="KW-1185">Reference proteome</keyword>
<dbReference type="PANTHER" id="PTHR47199:SF2">
    <property type="entry name" value="PHOTOSYSTEM II STABILITY_ASSEMBLY FACTOR HCF136, CHLOROPLASTIC"/>
    <property type="match status" value="1"/>
</dbReference>
<reference evidence="5 6" key="1">
    <citation type="journal article" date="2006" name="Nat. Biotechnol.">
        <title>Complete genome of the mutualistic, N2-fixing grass endophyte Azoarcus sp. strain BH72.</title>
        <authorList>
            <person name="Krause A."/>
            <person name="Ramakumar A."/>
            <person name="Bartels D."/>
            <person name="Battistoni F."/>
            <person name="Bekel T."/>
            <person name="Boch J."/>
            <person name="Boehm M."/>
            <person name="Friedrich F."/>
            <person name="Hurek T."/>
            <person name="Krause L."/>
            <person name="Linke B."/>
            <person name="McHardy A.C."/>
            <person name="Sarkar A."/>
            <person name="Schneiker S."/>
            <person name="Syed A.A."/>
            <person name="Thauer R."/>
            <person name="Vorhoelter F.-J."/>
            <person name="Weidner S."/>
            <person name="Puehler A."/>
            <person name="Reinhold-Hurek B."/>
            <person name="Kaiser O."/>
            <person name="Goesmann A."/>
        </authorList>
    </citation>
    <scope>NUCLEOTIDE SEQUENCE [LARGE SCALE GENOMIC DNA]</scope>
    <source>
        <strain evidence="5 6">BH72</strain>
    </source>
</reference>
<feature type="chain" id="PRO_5002635302" evidence="3">
    <location>
        <begin position="28"/>
        <end position="375"/>
    </location>
</feature>
<evidence type="ECO:0000313" key="6">
    <source>
        <dbReference type="Proteomes" id="UP000002588"/>
    </source>
</evidence>
<protein>
    <submittedName>
        <fullName evidence="5">Conserved hypothetical BNR domain protein</fullName>
    </submittedName>
</protein>
<feature type="domain" description="Photosynthesis system II assembly factor Ycf48/Hcf136-like" evidence="4">
    <location>
        <begin position="174"/>
        <end position="253"/>
    </location>
</feature>
<accession>A1K6K0</accession>
<dbReference type="PANTHER" id="PTHR47199">
    <property type="entry name" value="PHOTOSYSTEM II STABILITY/ASSEMBLY FACTOR HCF136, CHLOROPLASTIC"/>
    <property type="match status" value="1"/>
</dbReference>
<organism evidence="5 6">
    <name type="scientific">Azoarcus sp. (strain BH72)</name>
    <dbReference type="NCBI Taxonomy" id="418699"/>
    <lineage>
        <taxon>Bacteria</taxon>
        <taxon>Pseudomonadati</taxon>
        <taxon>Pseudomonadota</taxon>
        <taxon>Betaproteobacteria</taxon>
        <taxon>Rhodocyclales</taxon>
        <taxon>Zoogloeaceae</taxon>
        <taxon>Azoarcus</taxon>
    </lineage>
</organism>
<dbReference type="AlphaFoldDB" id="A1K6K0"/>
<evidence type="ECO:0000256" key="3">
    <source>
        <dbReference type="SAM" id="SignalP"/>
    </source>
</evidence>
<dbReference type="RefSeq" id="WP_011765571.1">
    <property type="nucleotide sequence ID" value="NC_008702.1"/>
</dbReference>
<keyword evidence="2" id="KW-0604">Photosystem II</keyword>